<sequence length="539" mass="58573">MSSGRGSGSDDVVDFFLGDWNITDRRQNQRIRELQEGLDQANQRVYHERSRLRSELSQVRGSLEKRLDAISASFDAFVELSDIRATLAMFDGTAMARHRTRQILSGQRPDELRLDDTSAYWLVPAALGLHALTGGDLGTARVRFAEAAERDPLRAEVFSILATAVAAPEHAPALAGPVLPKLLPALPHEVDRWQRALWLLAADGLLGEDAREELRLRTDTALREQGLPQGDDSTRRIPRVELKPERAPVNLSGTGEIQQRLLAAEQLSALRERLEHTLVTPSAPGADDAGRRRTAPARFAAETLRLLIDEGSSEEAPLIERAAQLRAVVEGSGSASADSGRPRWDARVGTLSQLLHADATDTGAPADRRAFALSFESARTLSAAESLAHRAQQPWRGDVVITEQGQRVPITRDGPVGDALADAEAQIARRYMRGGSEHRHITLSAAAIGVVLVAVGLSVGSPVLWIIGIAAFGCSGWGVYKDSSGRQQTMEFARHQQERMRTSVDQGVAYLGALLDKTEADGARADRDLDAIRRLLADG</sequence>
<protein>
    <submittedName>
        <fullName evidence="2">Uncharacterized protein</fullName>
    </submittedName>
</protein>
<keyword evidence="3" id="KW-1185">Reference proteome</keyword>
<dbReference type="EMBL" id="BAAAPC010000010">
    <property type="protein sequence ID" value="GAA1998449.1"/>
    <property type="molecule type" value="Genomic_DNA"/>
</dbReference>
<dbReference type="RefSeq" id="WP_344162529.1">
    <property type="nucleotide sequence ID" value="NZ_BAAAPC010000010.1"/>
</dbReference>
<name>A0ABN2T4L4_9ACTN</name>
<gene>
    <name evidence="2" type="ORF">GCM10009799_26830</name>
</gene>
<comment type="caution">
    <text evidence="2">The sequence shown here is derived from an EMBL/GenBank/DDBJ whole genome shotgun (WGS) entry which is preliminary data.</text>
</comment>
<dbReference type="Proteomes" id="UP001501585">
    <property type="component" value="Unassembled WGS sequence"/>
</dbReference>
<feature type="transmembrane region" description="Helical" evidence="1">
    <location>
        <begin position="440"/>
        <end position="457"/>
    </location>
</feature>
<organism evidence="2 3">
    <name type="scientific">Nocardiopsis rhodophaea</name>
    <dbReference type="NCBI Taxonomy" id="280238"/>
    <lineage>
        <taxon>Bacteria</taxon>
        <taxon>Bacillati</taxon>
        <taxon>Actinomycetota</taxon>
        <taxon>Actinomycetes</taxon>
        <taxon>Streptosporangiales</taxon>
        <taxon>Nocardiopsidaceae</taxon>
        <taxon>Nocardiopsis</taxon>
    </lineage>
</organism>
<proteinExistence type="predicted"/>
<accession>A0ABN2T4L4</accession>
<evidence type="ECO:0000313" key="2">
    <source>
        <dbReference type="EMBL" id="GAA1998449.1"/>
    </source>
</evidence>
<evidence type="ECO:0000313" key="3">
    <source>
        <dbReference type="Proteomes" id="UP001501585"/>
    </source>
</evidence>
<feature type="transmembrane region" description="Helical" evidence="1">
    <location>
        <begin position="463"/>
        <end position="480"/>
    </location>
</feature>
<reference evidence="2 3" key="1">
    <citation type="journal article" date="2019" name="Int. J. Syst. Evol. Microbiol.">
        <title>The Global Catalogue of Microorganisms (GCM) 10K type strain sequencing project: providing services to taxonomists for standard genome sequencing and annotation.</title>
        <authorList>
            <consortium name="The Broad Institute Genomics Platform"/>
            <consortium name="The Broad Institute Genome Sequencing Center for Infectious Disease"/>
            <person name="Wu L."/>
            <person name="Ma J."/>
        </authorList>
    </citation>
    <scope>NUCLEOTIDE SEQUENCE [LARGE SCALE GENOMIC DNA]</scope>
    <source>
        <strain evidence="2 3">JCM 15313</strain>
    </source>
</reference>
<evidence type="ECO:0000256" key="1">
    <source>
        <dbReference type="SAM" id="Phobius"/>
    </source>
</evidence>
<keyword evidence="1" id="KW-0812">Transmembrane</keyword>
<keyword evidence="1" id="KW-1133">Transmembrane helix</keyword>
<keyword evidence="1" id="KW-0472">Membrane</keyword>